<organism evidence="8 9">
    <name type="scientific">Candidatus Dojkabacteria bacterium</name>
    <dbReference type="NCBI Taxonomy" id="2099670"/>
    <lineage>
        <taxon>Bacteria</taxon>
        <taxon>Candidatus Dojkabacteria</taxon>
    </lineage>
</organism>
<evidence type="ECO:0000313" key="9">
    <source>
        <dbReference type="Proteomes" id="UP000775877"/>
    </source>
</evidence>
<dbReference type="EMBL" id="JAGQLJ010000070">
    <property type="protein sequence ID" value="MCA9381286.1"/>
    <property type="molecule type" value="Genomic_DNA"/>
</dbReference>
<accession>A0A955L1S5</accession>
<keyword evidence="5" id="KW-0012">Acyltransferase</keyword>
<gene>
    <name evidence="8" type="ORF">KC678_03405</name>
</gene>
<dbReference type="Proteomes" id="UP000775877">
    <property type="component" value="Unassembled WGS sequence"/>
</dbReference>
<dbReference type="GO" id="GO:0061711">
    <property type="term" value="F:tRNA N(6)-L-threonylcarbamoyladenine synthase activity"/>
    <property type="evidence" value="ECO:0007669"/>
    <property type="project" value="UniProtKB-EC"/>
</dbReference>
<evidence type="ECO:0000256" key="2">
    <source>
        <dbReference type="ARBA" id="ARBA00022679"/>
    </source>
</evidence>
<protein>
    <recommendedName>
        <fullName evidence="1">N(6)-L-threonylcarbamoyladenine synthase</fullName>
        <ecNumber evidence="1">2.3.1.234</ecNumber>
    </recommendedName>
</protein>
<dbReference type="GO" id="GO:0046872">
    <property type="term" value="F:metal ion binding"/>
    <property type="evidence" value="ECO:0007669"/>
    <property type="project" value="UniProtKB-KW"/>
</dbReference>
<evidence type="ECO:0000256" key="5">
    <source>
        <dbReference type="ARBA" id="ARBA00023315"/>
    </source>
</evidence>
<comment type="catalytic activity">
    <reaction evidence="6">
        <text>L-threonylcarbamoyladenylate + adenosine(37) in tRNA = N(6)-L-threonylcarbamoyladenosine(37) in tRNA + AMP + H(+)</text>
        <dbReference type="Rhea" id="RHEA:37059"/>
        <dbReference type="Rhea" id="RHEA-COMP:10162"/>
        <dbReference type="Rhea" id="RHEA-COMP:10163"/>
        <dbReference type="ChEBI" id="CHEBI:15378"/>
        <dbReference type="ChEBI" id="CHEBI:73682"/>
        <dbReference type="ChEBI" id="CHEBI:74411"/>
        <dbReference type="ChEBI" id="CHEBI:74418"/>
        <dbReference type="ChEBI" id="CHEBI:456215"/>
        <dbReference type="EC" id="2.3.1.234"/>
    </reaction>
</comment>
<dbReference type="InterPro" id="IPR017861">
    <property type="entry name" value="KAE1/TsaD"/>
</dbReference>
<sequence>MQKQPITLAIDTSCDETSASVVEGVKVLSNIQPSQMEYHKKYGGVVPSLAKLAHTERIDNVVKESLKQAQKTMDDINYVSVTYGPGLAIALEVGIKKAKDIAEKYKKQLMIINHMEGHLLSAFAQRNSDAIETDNYLPQQFPAIGVLVSGGHTEFILVKGVGEYEKIGETLDDSCGECLDKCGRMLGLGYPAGPTISEFAKEQRKKVKIEKIRDNRSTLLRLNTGSGSYELPIPMANSNNLNMSYSGLKTAFKQLVDKISEDKKVKKVKEGKLEANIETFDLEKEEIMNLCILLEATAYEQISIKLISALKKYSVKEVWLGGGVVASSRLRSAIRSTVKSFDKKILVKYPYSKKLTTDNAAMIGVAANINMLQLQKLQISLSPENKATLREHGIFIDSSDFSEIDRDPSLELLAASY</sequence>
<evidence type="ECO:0000256" key="3">
    <source>
        <dbReference type="ARBA" id="ARBA00022694"/>
    </source>
</evidence>
<dbReference type="EC" id="2.3.1.234" evidence="1"/>
<dbReference type="Gene3D" id="3.30.420.40">
    <property type="match status" value="2"/>
</dbReference>
<dbReference type="PANTHER" id="PTHR11735">
    <property type="entry name" value="TRNA N6-ADENOSINE THREONYLCARBAMOYLTRANSFERASE"/>
    <property type="match status" value="1"/>
</dbReference>
<evidence type="ECO:0000256" key="6">
    <source>
        <dbReference type="ARBA" id="ARBA00048117"/>
    </source>
</evidence>
<dbReference type="AlphaFoldDB" id="A0A955L1S5"/>
<comment type="caution">
    <text evidence="8">The sequence shown here is derived from an EMBL/GenBank/DDBJ whole genome shotgun (WGS) entry which is preliminary data.</text>
</comment>
<evidence type="ECO:0000256" key="1">
    <source>
        <dbReference type="ARBA" id="ARBA00012156"/>
    </source>
</evidence>
<dbReference type="Pfam" id="PF00814">
    <property type="entry name" value="TsaD"/>
    <property type="match status" value="1"/>
</dbReference>
<feature type="domain" description="Gcp-like" evidence="7">
    <location>
        <begin position="26"/>
        <end position="364"/>
    </location>
</feature>
<dbReference type="InterPro" id="IPR043129">
    <property type="entry name" value="ATPase_NBD"/>
</dbReference>
<name>A0A955L1S5_9BACT</name>
<evidence type="ECO:0000256" key="4">
    <source>
        <dbReference type="ARBA" id="ARBA00022723"/>
    </source>
</evidence>
<keyword evidence="2" id="KW-0808">Transferase</keyword>
<keyword evidence="4" id="KW-0479">Metal-binding</keyword>
<reference evidence="8" key="1">
    <citation type="submission" date="2020-04" db="EMBL/GenBank/DDBJ databases">
        <authorList>
            <person name="Zhang T."/>
        </authorList>
    </citation>
    <scope>NUCLEOTIDE SEQUENCE</scope>
    <source>
        <strain evidence="8">HKST-UBA13</strain>
    </source>
</reference>
<dbReference type="SUPFAM" id="SSF53067">
    <property type="entry name" value="Actin-like ATPase domain"/>
    <property type="match status" value="1"/>
</dbReference>
<dbReference type="InterPro" id="IPR000905">
    <property type="entry name" value="Gcp-like_dom"/>
</dbReference>
<dbReference type="PRINTS" id="PR00789">
    <property type="entry name" value="OSIALOPTASE"/>
</dbReference>
<dbReference type="PANTHER" id="PTHR11735:SF6">
    <property type="entry name" value="TRNA N6-ADENOSINE THREONYLCARBAMOYLTRANSFERASE, MITOCHONDRIAL"/>
    <property type="match status" value="1"/>
</dbReference>
<evidence type="ECO:0000259" key="7">
    <source>
        <dbReference type="Pfam" id="PF00814"/>
    </source>
</evidence>
<evidence type="ECO:0000313" key="8">
    <source>
        <dbReference type="EMBL" id="MCA9381286.1"/>
    </source>
</evidence>
<proteinExistence type="predicted"/>
<keyword evidence="3" id="KW-0819">tRNA processing</keyword>
<reference evidence="8" key="2">
    <citation type="journal article" date="2021" name="Microbiome">
        <title>Successional dynamics and alternative stable states in a saline activated sludge microbial community over 9 years.</title>
        <authorList>
            <person name="Wang Y."/>
            <person name="Ye J."/>
            <person name="Ju F."/>
            <person name="Liu L."/>
            <person name="Boyd J.A."/>
            <person name="Deng Y."/>
            <person name="Parks D.H."/>
            <person name="Jiang X."/>
            <person name="Yin X."/>
            <person name="Woodcroft B.J."/>
            <person name="Tyson G.W."/>
            <person name="Hugenholtz P."/>
            <person name="Polz M.F."/>
            <person name="Zhang T."/>
        </authorList>
    </citation>
    <scope>NUCLEOTIDE SEQUENCE</scope>
    <source>
        <strain evidence="8">HKST-UBA13</strain>
    </source>
</reference>
<dbReference type="GO" id="GO:0008033">
    <property type="term" value="P:tRNA processing"/>
    <property type="evidence" value="ECO:0007669"/>
    <property type="project" value="UniProtKB-KW"/>
</dbReference>